<dbReference type="AlphaFoldDB" id="A0A914GVD1"/>
<accession>A0A914GVD1</accession>
<feature type="compositionally biased region" description="Basic and acidic residues" evidence="1">
    <location>
        <begin position="110"/>
        <end position="123"/>
    </location>
</feature>
<keyword evidence="2" id="KW-1185">Reference proteome</keyword>
<evidence type="ECO:0000256" key="1">
    <source>
        <dbReference type="SAM" id="MobiDB-lite"/>
    </source>
</evidence>
<evidence type="ECO:0000313" key="2">
    <source>
        <dbReference type="Proteomes" id="UP000887572"/>
    </source>
</evidence>
<feature type="region of interest" description="Disordered" evidence="1">
    <location>
        <begin position="100"/>
        <end position="123"/>
    </location>
</feature>
<reference evidence="3" key="1">
    <citation type="submission" date="2022-11" db="UniProtKB">
        <authorList>
            <consortium name="WormBaseParasite"/>
        </authorList>
    </citation>
    <scope>IDENTIFICATION</scope>
</reference>
<proteinExistence type="predicted"/>
<organism evidence="2 3">
    <name type="scientific">Globodera rostochiensis</name>
    <name type="common">Golden nematode worm</name>
    <name type="synonym">Heterodera rostochiensis</name>
    <dbReference type="NCBI Taxonomy" id="31243"/>
    <lineage>
        <taxon>Eukaryota</taxon>
        <taxon>Metazoa</taxon>
        <taxon>Ecdysozoa</taxon>
        <taxon>Nematoda</taxon>
        <taxon>Chromadorea</taxon>
        <taxon>Rhabditida</taxon>
        <taxon>Tylenchina</taxon>
        <taxon>Tylenchomorpha</taxon>
        <taxon>Tylenchoidea</taxon>
        <taxon>Heteroderidae</taxon>
        <taxon>Heteroderinae</taxon>
        <taxon>Globodera</taxon>
    </lineage>
</organism>
<name>A0A914GVD1_GLORO</name>
<dbReference type="WBParaSite" id="Gr19_v10_g1074.t1">
    <property type="protein sequence ID" value="Gr19_v10_g1074.t1"/>
    <property type="gene ID" value="Gr19_v10_g1074"/>
</dbReference>
<evidence type="ECO:0000313" key="3">
    <source>
        <dbReference type="WBParaSite" id="Gr19_v10_g1074.t1"/>
    </source>
</evidence>
<sequence>MAGLLDFKICDDYPQKCQPKPNLRFQMTKINFLIHFYGKEIANENVANSNDVMKITRPTKHIELNKVANPEANNNSNFITKAFRFLFGWKSRRAKNRLADEFMPPLESPENQKSERNDSKDDEKVLGQLSESKQKSLLNLIPQLSQLPFYKNKTKHFSESKQKMEKFTENSKPSVGEIKNSYGILMRLFKIKFKRLVDKNDKFVEELLENDYVAELVEKYFKKSGENMANSSGTVSPKLIAGMP</sequence>
<dbReference type="Proteomes" id="UP000887572">
    <property type="component" value="Unplaced"/>
</dbReference>
<protein>
    <submittedName>
        <fullName evidence="3">Uncharacterized protein</fullName>
    </submittedName>
</protein>